<name>A0A835UTA2_VANPL</name>
<protein>
    <recommendedName>
        <fullName evidence="6">Succinate dehydrogenase subunit 7, mitochondrial</fullName>
    </recommendedName>
</protein>
<evidence type="ECO:0000256" key="1">
    <source>
        <dbReference type="SAM" id="Phobius"/>
    </source>
</evidence>
<sequence>MAYLLSKSNILSGFRSHLRVKEDPAKTLRRGYHIELGAREKALLEEDAALKRFKSYKKAVKQASKIGSALTILTVAACSYEIVSVAVLRKL</sequence>
<comment type="caution">
    <text evidence="3">The sequence shown here is derived from an EMBL/GenBank/DDBJ whole genome shotgun (WGS) entry which is preliminary data.</text>
</comment>
<feature type="transmembrane region" description="Helical" evidence="1">
    <location>
        <begin position="66"/>
        <end position="88"/>
    </location>
</feature>
<accession>A0A835UTA2</accession>
<dbReference type="GO" id="GO:0045273">
    <property type="term" value="C:respiratory chain complex II (succinate dehydrogenase)"/>
    <property type="evidence" value="ECO:0007669"/>
    <property type="project" value="InterPro"/>
</dbReference>
<proteinExistence type="predicted"/>
<evidence type="ECO:0000313" key="2">
    <source>
        <dbReference type="EMBL" id="KAG0470366.1"/>
    </source>
</evidence>
<evidence type="ECO:0000313" key="5">
    <source>
        <dbReference type="Proteomes" id="UP000639772"/>
    </source>
</evidence>
<keyword evidence="1" id="KW-0812">Transmembrane</keyword>
<dbReference type="PANTHER" id="PTHR36041">
    <property type="entry name" value="SUCCINATE DEHYDROGENASE SUBUNIT 7A, MITOCHONDRIAL-RELATED"/>
    <property type="match status" value="1"/>
</dbReference>
<keyword evidence="1" id="KW-1133">Transmembrane helix</keyword>
<evidence type="ECO:0000313" key="4">
    <source>
        <dbReference type="Proteomes" id="UP000636800"/>
    </source>
</evidence>
<reference evidence="4 5" key="1">
    <citation type="journal article" date="2020" name="Nat. Food">
        <title>A phased Vanilla planifolia genome enables genetic improvement of flavour and production.</title>
        <authorList>
            <person name="Hasing T."/>
            <person name="Tang H."/>
            <person name="Brym M."/>
            <person name="Khazi F."/>
            <person name="Huang T."/>
            <person name="Chambers A.H."/>
        </authorList>
    </citation>
    <scope>NUCLEOTIDE SEQUENCE [LARGE SCALE GENOMIC DNA]</scope>
    <source>
        <tissue evidence="3">Leaf</tissue>
    </source>
</reference>
<keyword evidence="4" id="KW-1185">Reference proteome</keyword>
<evidence type="ECO:0008006" key="6">
    <source>
        <dbReference type="Google" id="ProtNLM"/>
    </source>
</evidence>
<dbReference type="EMBL" id="JADCNM010000008">
    <property type="protein sequence ID" value="KAG0471820.1"/>
    <property type="molecule type" value="Genomic_DNA"/>
</dbReference>
<dbReference type="OrthoDB" id="684848at2759"/>
<gene>
    <name evidence="3" type="ORF">HPP92_016366</name>
    <name evidence="2" type="ORF">HPP92_017066</name>
</gene>
<evidence type="ECO:0000313" key="3">
    <source>
        <dbReference type="EMBL" id="KAG0471820.1"/>
    </source>
</evidence>
<organism evidence="3 5">
    <name type="scientific">Vanilla planifolia</name>
    <name type="common">Vanilla</name>
    <dbReference type="NCBI Taxonomy" id="51239"/>
    <lineage>
        <taxon>Eukaryota</taxon>
        <taxon>Viridiplantae</taxon>
        <taxon>Streptophyta</taxon>
        <taxon>Embryophyta</taxon>
        <taxon>Tracheophyta</taxon>
        <taxon>Spermatophyta</taxon>
        <taxon>Magnoliopsida</taxon>
        <taxon>Liliopsida</taxon>
        <taxon>Asparagales</taxon>
        <taxon>Orchidaceae</taxon>
        <taxon>Vanilloideae</taxon>
        <taxon>Vanilleae</taxon>
        <taxon>Vanilla</taxon>
    </lineage>
</organism>
<dbReference type="Proteomes" id="UP000636800">
    <property type="component" value="Unassembled WGS sequence"/>
</dbReference>
<keyword evidence="1" id="KW-0472">Membrane</keyword>
<dbReference type="AlphaFoldDB" id="A0A835UTA2"/>
<dbReference type="Proteomes" id="UP000639772">
    <property type="component" value="Unassembled WGS sequence"/>
</dbReference>
<dbReference type="InterPro" id="IPR034573">
    <property type="entry name" value="SDH7"/>
</dbReference>
<dbReference type="EMBL" id="JADCNL010000008">
    <property type="protein sequence ID" value="KAG0470366.1"/>
    <property type="molecule type" value="Genomic_DNA"/>
</dbReference>
<dbReference type="PANTHER" id="PTHR36041:SF2">
    <property type="entry name" value="SUCCINATE DEHYDROGENASE SUBUNIT 7A, MITOCHONDRIAL-RELATED"/>
    <property type="match status" value="1"/>
</dbReference>